<feature type="region of interest" description="Disordered" evidence="1">
    <location>
        <begin position="294"/>
        <end position="356"/>
    </location>
</feature>
<gene>
    <name evidence="2" type="ORF">WMG39_26725</name>
</gene>
<comment type="caution">
    <text evidence="2">The sequence shown here is derived from an EMBL/GenBank/DDBJ whole genome shotgun (WGS) entry which is preliminary data.</text>
</comment>
<feature type="region of interest" description="Disordered" evidence="1">
    <location>
        <begin position="418"/>
        <end position="455"/>
    </location>
</feature>
<organism evidence="2 3">
    <name type="scientific">Microcoleus anatoxicus PTRS2</name>
    <dbReference type="NCBI Taxonomy" id="2705321"/>
    <lineage>
        <taxon>Bacteria</taxon>
        <taxon>Bacillati</taxon>
        <taxon>Cyanobacteriota</taxon>
        <taxon>Cyanophyceae</taxon>
        <taxon>Oscillatoriophycideae</taxon>
        <taxon>Oscillatoriales</taxon>
        <taxon>Microcoleaceae</taxon>
        <taxon>Microcoleus</taxon>
        <taxon>Microcoleus anatoxicus</taxon>
    </lineage>
</organism>
<feature type="region of interest" description="Disordered" evidence="1">
    <location>
        <begin position="562"/>
        <end position="595"/>
    </location>
</feature>
<feature type="region of interest" description="Disordered" evidence="1">
    <location>
        <begin position="56"/>
        <end position="90"/>
    </location>
</feature>
<feature type="compositionally biased region" description="Low complexity" evidence="1">
    <location>
        <begin position="317"/>
        <end position="330"/>
    </location>
</feature>
<keyword evidence="3" id="KW-1185">Reference proteome</keyword>
<name>A0ABU8YVN9_9CYAN</name>
<feature type="compositionally biased region" description="Low complexity" evidence="1">
    <location>
        <begin position="341"/>
        <end position="352"/>
    </location>
</feature>
<evidence type="ECO:0000256" key="1">
    <source>
        <dbReference type="SAM" id="MobiDB-lite"/>
    </source>
</evidence>
<feature type="compositionally biased region" description="Polar residues" evidence="1">
    <location>
        <begin position="418"/>
        <end position="454"/>
    </location>
</feature>
<feature type="compositionally biased region" description="Pro residues" evidence="1">
    <location>
        <begin position="67"/>
        <end position="80"/>
    </location>
</feature>
<dbReference type="Proteomes" id="UP001384579">
    <property type="component" value="Unassembled WGS sequence"/>
</dbReference>
<feature type="compositionally biased region" description="Polar residues" evidence="1">
    <location>
        <begin position="294"/>
        <end position="310"/>
    </location>
</feature>
<accession>A0ABU8YVN9</accession>
<evidence type="ECO:0000313" key="2">
    <source>
        <dbReference type="EMBL" id="MEK0188410.1"/>
    </source>
</evidence>
<feature type="non-terminal residue" evidence="2">
    <location>
        <position position="1"/>
    </location>
</feature>
<dbReference type="EMBL" id="JBBLXS010000606">
    <property type="protein sequence ID" value="MEK0188410.1"/>
    <property type="molecule type" value="Genomic_DNA"/>
</dbReference>
<evidence type="ECO:0000313" key="3">
    <source>
        <dbReference type="Proteomes" id="UP001384579"/>
    </source>
</evidence>
<protein>
    <submittedName>
        <fullName evidence="2">Uncharacterized protein</fullName>
    </submittedName>
</protein>
<proteinExistence type="predicted"/>
<sequence length="595" mass="64107">NRALSAALCTVFSFNYTVCTVNLAQSGDRVVAATPPAVERNISDWLVQLAPGEFDDVPSVRPGSNPQAPPFPQDPGPKQPLRPDFDNPTGQTTVNTQAPNLEGIWLYAGSYQPDFSGLVVGKFMRFSVVEGALRIDKCSSNCRSEIQYPVLNNSTVPFEQMLEVYFADDDMKIKLFPNKDFTLFLGSADKVEKQNSQVIYFFLSKLSQSKYPVRNNRQRKTSNKEEVFLLASNINKSKLEFGKKQEVFLLAEIKKTSNGTWSATANPHSAYNQPGGFSNANLTKDQALATRFTQSPTDTFTLGTPDTQRSGFGGKGPNNPNNNPSQNNNRGGNGSSGGNGNQRRNNNSNTGTSREEQAIQLGQDQAPQQIDLLQGGVNKIGNAMESIMNLGTQQPIRNTIAGVGVGIGAATILGSGNANASEMPNLPPQQTAQKPETQNSQQPQDDCNANSNQGDKPKSWSLDLPCFVMKNGHAQSNGYCRERTNVTEQGNSISGQIPLTVNGAKMQWSLSGSLSGMVASPTGNECAITFENISRVTNGNKLVAINGTAKTCGVSGSFHMRNLNPDDDRSKQSCTPEPPISQPSQEGGIPMIIGP</sequence>
<feature type="compositionally biased region" description="Gly residues" evidence="1">
    <location>
        <begin position="331"/>
        <end position="340"/>
    </location>
</feature>
<reference evidence="2 3" key="1">
    <citation type="journal article" date="2020" name="Harmful Algae">
        <title>Molecular and morphological characterization of a novel dihydroanatoxin-a producing Microcoleus species (cyanobacteria) from the Russian River, California, USA.</title>
        <authorList>
            <person name="Conklin K.Y."/>
            <person name="Stancheva R."/>
            <person name="Otten T.G."/>
            <person name="Fadness R."/>
            <person name="Boyer G.L."/>
            <person name="Read B."/>
            <person name="Zhang X."/>
            <person name="Sheath R.G."/>
        </authorList>
    </citation>
    <scope>NUCLEOTIDE SEQUENCE [LARGE SCALE GENOMIC DNA]</scope>
    <source>
        <strain evidence="2 3">PTRS2</strain>
    </source>
</reference>
<dbReference type="RefSeq" id="WP_340542080.1">
    <property type="nucleotide sequence ID" value="NZ_JBBLXS010000606.1"/>
</dbReference>